<dbReference type="CDD" id="cd10322">
    <property type="entry name" value="SLC5sbd"/>
    <property type="match status" value="1"/>
</dbReference>
<dbReference type="PROSITE" id="PS50283">
    <property type="entry name" value="NA_SOLUT_SYMP_3"/>
    <property type="match status" value="1"/>
</dbReference>
<accession>A0ABT0YG10</accession>
<keyword evidence="10" id="KW-1185">Reference proteome</keyword>
<proteinExistence type="inferred from homology"/>
<keyword evidence="4 8" id="KW-0812">Transmembrane</keyword>
<dbReference type="EMBL" id="JAMQOL010000090">
    <property type="protein sequence ID" value="MCM4085011.1"/>
    <property type="molecule type" value="Genomic_DNA"/>
</dbReference>
<evidence type="ECO:0000313" key="10">
    <source>
        <dbReference type="Proteomes" id="UP001523216"/>
    </source>
</evidence>
<feature type="transmembrane region" description="Helical" evidence="8">
    <location>
        <begin position="487"/>
        <end position="508"/>
    </location>
</feature>
<feature type="transmembrane region" description="Helical" evidence="8">
    <location>
        <begin position="73"/>
        <end position="99"/>
    </location>
</feature>
<gene>
    <name evidence="9" type="ORF">LXN57_46545</name>
</gene>
<feature type="transmembrane region" description="Helical" evidence="8">
    <location>
        <begin position="6"/>
        <end position="26"/>
    </location>
</feature>
<evidence type="ECO:0000313" key="9">
    <source>
        <dbReference type="EMBL" id="MCM4085011.1"/>
    </source>
</evidence>
<dbReference type="RefSeq" id="WP_251804746.1">
    <property type="nucleotide sequence ID" value="NZ_JAMQOL010000090.1"/>
</dbReference>
<comment type="caution">
    <text evidence="9">The sequence shown here is derived from an EMBL/GenBank/DDBJ whole genome shotgun (WGS) entry which is preliminary data.</text>
</comment>
<evidence type="ECO:0000256" key="8">
    <source>
        <dbReference type="SAM" id="Phobius"/>
    </source>
</evidence>
<dbReference type="Gene3D" id="1.20.1730.10">
    <property type="entry name" value="Sodium/glucose cotransporter"/>
    <property type="match status" value="1"/>
</dbReference>
<feature type="transmembrane region" description="Helical" evidence="8">
    <location>
        <begin position="439"/>
        <end position="457"/>
    </location>
</feature>
<dbReference type="InterPro" id="IPR038377">
    <property type="entry name" value="Na/Glc_symporter_sf"/>
</dbReference>
<reference evidence="9 10" key="1">
    <citation type="submission" date="2022-06" db="EMBL/GenBank/DDBJ databases">
        <title>Actinoplanes abujensis sp. nov., isolated from Nigerian arid soil.</title>
        <authorList>
            <person name="Ding P."/>
        </authorList>
    </citation>
    <scope>NUCLEOTIDE SEQUENCE [LARGE SCALE GENOMIC DNA]</scope>
    <source>
        <strain evidence="10">TRM88002</strain>
    </source>
</reference>
<feature type="transmembrane region" description="Helical" evidence="8">
    <location>
        <begin position="249"/>
        <end position="272"/>
    </location>
</feature>
<dbReference type="Pfam" id="PF00474">
    <property type="entry name" value="SSF"/>
    <property type="match status" value="1"/>
</dbReference>
<evidence type="ECO:0000256" key="5">
    <source>
        <dbReference type="ARBA" id="ARBA00022989"/>
    </source>
</evidence>
<feature type="transmembrane region" description="Helical" evidence="8">
    <location>
        <begin position="126"/>
        <end position="144"/>
    </location>
</feature>
<protein>
    <submittedName>
        <fullName evidence="9">Sodium:solute symporter</fullName>
    </submittedName>
</protein>
<comment type="similarity">
    <text evidence="2 7">Belongs to the sodium:solute symporter (SSF) (TC 2.A.21) family.</text>
</comment>
<evidence type="ECO:0000256" key="7">
    <source>
        <dbReference type="RuleBase" id="RU362091"/>
    </source>
</evidence>
<name>A0ABT0YG10_9ACTN</name>
<evidence type="ECO:0000256" key="6">
    <source>
        <dbReference type="ARBA" id="ARBA00023136"/>
    </source>
</evidence>
<feature type="transmembrane region" description="Helical" evidence="8">
    <location>
        <begin position="194"/>
        <end position="213"/>
    </location>
</feature>
<feature type="transmembrane region" description="Helical" evidence="8">
    <location>
        <begin position="335"/>
        <end position="364"/>
    </location>
</feature>
<dbReference type="PANTHER" id="PTHR48086">
    <property type="entry name" value="SODIUM/PROLINE SYMPORTER-RELATED"/>
    <property type="match status" value="1"/>
</dbReference>
<feature type="transmembrane region" description="Helical" evidence="8">
    <location>
        <begin position="47"/>
        <end position="67"/>
    </location>
</feature>
<comment type="subcellular location">
    <subcellularLocation>
        <location evidence="1">Membrane</location>
        <topology evidence="1">Multi-pass membrane protein</topology>
    </subcellularLocation>
</comment>
<sequence length="550" mass="59017">MRDHVTEIVVFTLLFLLVSGMGFVAARWRAPKDMEHLDEWGLGGRSFGGWITWFLVGGDLYTAYTFVAVPALIFGAGAAGFFAVPYTIIIYPLFFLILIRLWSVSHRHGFVTPADFVRTRFGSPTMALLVAITGIVATMPYIALQLIGIEAVLKTMGVTGESLLARHAPIIIAFAILAAYTYQSGLRAPALIAFVKDTLIYIVILVAVIYLPYKLGGWGSIFEAAEAKFTASPNPNDGITLNANNQLQYITLALGSALALFLYPHSITGVLASKNRNVIKRNMSALPAYSFLLGLLALLGYAAIASGVKPLADPATGKVDSNTVVPLLFDMQFPAWFAGVAFAAIGIGALVPAAIMSIAAANLFTRNIYKEYLRKDATSAQEARVSKITSLVVKVGAVACIVFLDPQFSIDLQLIGGIIILQTAPAVAIGLFTRWLHRGGLIAGWVIGMGLSMWMLWQIPNPASGKAHFGGSAFPLSDFGFDTQRTIYVGFVTVLVNLLVAAIVTLVLRATKTPDGVDGTELDDYFADEGDPRIDKDVAAATVVDRPSST</sequence>
<keyword evidence="6 8" id="KW-0472">Membrane</keyword>
<feature type="transmembrane region" description="Helical" evidence="8">
    <location>
        <begin position="385"/>
        <end position="404"/>
    </location>
</feature>
<keyword evidence="5 8" id="KW-1133">Transmembrane helix</keyword>
<feature type="transmembrane region" description="Helical" evidence="8">
    <location>
        <begin position="284"/>
        <end position="304"/>
    </location>
</feature>
<evidence type="ECO:0000256" key="4">
    <source>
        <dbReference type="ARBA" id="ARBA00022692"/>
    </source>
</evidence>
<evidence type="ECO:0000256" key="3">
    <source>
        <dbReference type="ARBA" id="ARBA00022448"/>
    </source>
</evidence>
<dbReference type="NCBIfam" id="NF046076">
    <property type="entry name" value="monocarbox_MctP"/>
    <property type="match status" value="1"/>
</dbReference>
<dbReference type="PANTHER" id="PTHR48086:SF8">
    <property type="entry name" value="MONOCARBOXYLIC ACID PERMEASE"/>
    <property type="match status" value="1"/>
</dbReference>
<dbReference type="InterPro" id="IPR050277">
    <property type="entry name" value="Sodium:Solute_Symporter"/>
</dbReference>
<organism evidence="9 10">
    <name type="scientific">Paractinoplanes hotanensis</name>
    <dbReference type="NCBI Taxonomy" id="2906497"/>
    <lineage>
        <taxon>Bacteria</taxon>
        <taxon>Bacillati</taxon>
        <taxon>Actinomycetota</taxon>
        <taxon>Actinomycetes</taxon>
        <taxon>Micromonosporales</taxon>
        <taxon>Micromonosporaceae</taxon>
        <taxon>Paractinoplanes</taxon>
    </lineage>
</organism>
<feature type="transmembrane region" description="Helical" evidence="8">
    <location>
        <begin position="410"/>
        <end position="432"/>
    </location>
</feature>
<dbReference type="InterPro" id="IPR001734">
    <property type="entry name" value="Na/solute_symporter"/>
</dbReference>
<evidence type="ECO:0000256" key="2">
    <source>
        <dbReference type="ARBA" id="ARBA00006434"/>
    </source>
</evidence>
<dbReference type="Proteomes" id="UP001523216">
    <property type="component" value="Unassembled WGS sequence"/>
</dbReference>
<keyword evidence="3" id="KW-0813">Transport</keyword>
<feature type="transmembrane region" description="Helical" evidence="8">
    <location>
        <begin position="164"/>
        <end position="182"/>
    </location>
</feature>
<evidence type="ECO:0000256" key="1">
    <source>
        <dbReference type="ARBA" id="ARBA00004141"/>
    </source>
</evidence>